<feature type="transmembrane region" description="Helical" evidence="7">
    <location>
        <begin position="156"/>
        <end position="177"/>
    </location>
</feature>
<comment type="subcellular location">
    <subcellularLocation>
        <location evidence="1">Cell membrane</location>
        <topology evidence="1">Multi-pass membrane protein</topology>
    </subcellularLocation>
</comment>
<name>X0X8J4_9ZZZZ</name>
<dbReference type="PANTHER" id="PTHR30572">
    <property type="entry name" value="MEMBRANE COMPONENT OF TRANSPORTER-RELATED"/>
    <property type="match status" value="1"/>
</dbReference>
<dbReference type="AlphaFoldDB" id="X0X8J4"/>
<organism evidence="9">
    <name type="scientific">marine sediment metagenome</name>
    <dbReference type="NCBI Taxonomy" id="412755"/>
    <lineage>
        <taxon>unclassified sequences</taxon>
        <taxon>metagenomes</taxon>
        <taxon>ecological metagenomes</taxon>
    </lineage>
</organism>
<protein>
    <recommendedName>
        <fullName evidence="8">ABC3 transporter permease C-terminal domain-containing protein</fullName>
    </recommendedName>
</protein>
<feature type="non-terminal residue" evidence="9">
    <location>
        <position position="245"/>
    </location>
</feature>
<accession>X0X8J4</accession>
<proteinExistence type="inferred from homology"/>
<dbReference type="Pfam" id="PF02687">
    <property type="entry name" value="FtsX"/>
    <property type="match status" value="1"/>
</dbReference>
<dbReference type="InterPro" id="IPR003838">
    <property type="entry name" value="ABC3_permease_C"/>
</dbReference>
<dbReference type="InterPro" id="IPR050250">
    <property type="entry name" value="Macrolide_Exporter_MacB"/>
</dbReference>
<dbReference type="PANTHER" id="PTHR30572:SF4">
    <property type="entry name" value="ABC TRANSPORTER PERMEASE YTRF"/>
    <property type="match status" value="1"/>
</dbReference>
<evidence type="ECO:0000256" key="4">
    <source>
        <dbReference type="ARBA" id="ARBA00022989"/>
    </source>
</evidence>
<gene>
    <name evidence="9" type="ORF">S01H1_71179</name>
</gene>
<dbReference type="EMBL" id="BARS01047382">
    <property type="protein sequence ID" value="GAG39385.1"/>
    <property type="molecule type" value="Genomic_DNA"/>
</dbReference>
<evidence type="ECO:0000259" key="8">
    <source>
        <dbReference type="Pfam" id="PF02687"/>
    </source>
</evidence>
<comment type="caution">
    <text evidence="9">The sequence shown here is derived from an EMBL/GenBank/DDBJ whole genome shotgun (WGS) entry which is preliminary data.</text>
</comment>
<keyword evidence="3 7" id="KW-0812">Transmembrane</keyword>
<sequence length="245" mass="27077">LITNTLQALLQQQVEQIGIMKTVGARRTQITLIYMMLILAFGILAFLLSAPLTSWISFLLMDYLVLQLNFDLLGFRIVPSVLIFQALIAVLIPQLAGFIPIWRGSNLSVQEALSGIKQGGGKVRKAGSRGVVRFKLLSRPILISLRNTFRSKGRMALTLVTLSLGGALFISTFNVQLSMANYIEQMSQYFIGDLNLTLAYPYRVEKIEGLLSPLEEVEHVEGWMTARSELVKADGSTGDSVQLLA</sequence>
<feature type="transmembrane region" description="Helical" evidence="7">
    <location>
        <begin position="77"/>
        <end position="102"/>
    </location>
</feature>
<keyword evidence="2" id="KW-1003">Cell membrane</keyword>
<feature type="domain" description="ABC3 transporter permease C-terminal" evidence="8">
    <location>
        <begin position="1"/>
        <end position="108"/>
    </location>
</feature>
<evidence type="ECO:0000313" key="9">
    <source>
        <dbReference type="EMBL" id="GAG39385.1"/>
    </source>
</evidence>
<dbReference type="GO" id="GO:0022857">
    <property type="term" value="F:transmembrane transporter activity"/>
    <property type="evidence" value="ECO:0007669"/>
    <property type="project" value="TreeGrafter"/>
</dbReference>
<comment type="similarity">
    <text evidence="6">Belongs to the ABC-4 integral membrane protein family.</text>
</comment>
<evidence type="ECO:0000256" key="7">
    <source>
        <dbReference type="SAM" id="Phobius"/>
    </source>
</evidence>
<evidence type="ECO:0000256" key="6">
    <source>
        <dbReference type="ARBA" id="ARBA00038076"/>
    </source>
</evidence>
<keyword evidence="5 7" id="KW-0472">Membrane</keyword>
<feature type="non-terminal residue" evidence="9">
    <location>
        <position position="1"/>
    </location>
</feature>
<evidence type="ECO:0000256" key="3">
    <source>
        <dbReference type="ARBA" id="ARBA00022692"/>
    </source>
</evidence>
<dbReference type="GO" id="GO:0005886">
    <property type="term" value="C:plasma membrane"/>
    <property type="evidence" value="ECO:0007669"/>
    <property type="project" value="UniProtKB-SubCell"/>
</dbReference>
<evidence type="ECO:0000256" key="5">
    <source>
        <dbReference type="ARBA" id="ARBA00023136"/>
    </source>
</evidence>
<evidence type="ECO:0000256" key="1">
    <source>
        <dbReference type="ARBA" id="ARBA00004651"/>
    </source>
</evidence>
<feature type="transmembrane region" description="Helical" evidence="7">
    <location>
        <begin position="30"/>
        <end position="57"/>
    </location>
</feature>
<evidence type="ECO:0000256" key="2">
    <source>
        <dbReference type="ARBA" id="ARBA00022475"/>
    </source>
</evidence>
<keyword evidence="4 7" id="KW-1133">Transmembrane helix</keyword>
<reference evidence="9" key="1">
    <citation type="journal article" date="2014" name="Front. Microbiol.">
        <title>High frequency of phylogenetically diverse reductive dehalogenase-homologous genes in deep subseafloor sedimentary metagenomes.</title>
        <authorList>
            <person name="Kawai M."/>
            <person name="Futagami T."/>
            <person name="Toyoda A."/>
            <person name="Takaki Y."/>
            <person name="Nishi S."/>
            <person name="Hori S."/>
            <person name="Arai W."/>
            <person name="Tsubouchi T."/>
            <person name="Morono Y."/>
            <person name="Uchiyama I."/>
            <person name="Ito T."/>
            <person name="Fujiyama A."/>
            <person name="Inagaki F."/>
            <person name="Takami H."/>
        </authorList>
    </citation>
    <scope>NUCLEOTIDE SEQUENCE</scope>
    <source>
        <strain evidence="9">Expedition CK06-06</strain>
    </source>
</reference>